<dbReference type="EC" id="3.2.1.52" evidence="3"/>
<dbReference type="Proteomes" id="UP000625780">
    <property type="component" value="Unassembled WGS sequence"/>
</dbReference>
<dbReference type="PANTHER" id="PTHR30480:SF13">
    <property type="entry name" value="BETA-HEXOSAMINIDASE"/>
    <property type="match status" value="1"/>
</dbReference>
<feature type="domain" description="Glycoside hydrolase family 3 N-terminal" evidence="6">
    <location>
        <begin position="23"/>
        <end position="352"/>
    </location>
</feature>
<dbReference type="InterPro" id="IPR036962">
    <property type="entry name" value="Glyco_hydro_3_N_sf"/>
</dbReference>
<keyword evidence="4" id="KW-0378">Hydrolase</keyword>
<evidence type="ECO:0000259" key="6">
    <source>
        <dbReference type="Pfam" id="PF00933"/>
    </source>
</evidence>
<evidence type="ECO:0000256" key="5">
    <source>
        <dbReference type="ARBA" id="ARBA00023295"/>
    </source>
</evidence>
<dbReference type="Gene3D" id="3.20.20.300">
    <property type="entry name" value="Glycoside hydrolase, family 3, N-terminal domain"/>
    <property type="match status" value="1"/>
</dbReference>
<comment type="caution">
    <text evidence="7">The sequence shown here is derived from an EMBL/GenBank/DDBJ whole genome shotgun (WGS) entry which is preliminary data.</text>
</comment>
<proteinExistence type="inferred from homology"/>
<evidence type="ECO:0000256" key="3">
    <source>
        <dbReference type="ARBA" id="ARBA00012663"/>
    </source>
</evidence>
<gene>
    <name evidence="7" type="ORF">GCM10011361_25390</name>
</gene>
<comment type="similarity">
    <text evidence="2">Belongs to the glycosyl hydrolase 3 family.</text>
</comment>
<organism evidence="7 8">
    <name type="scientific">Muriicola marianensis</name>
    <dbReference type="NCBI Taxonomy" id="1324801"/>
    <lineage>
        <taxon>Bacteria</taxon>
        <taxon>Pseudomonadati</taxon>
        <taxon>Bacteroidota</taxon>
        <taxon>Flavobacteriia</taxon>
        <taxon>Flavobacteriales</taxon>
        <taxon>Flavobacteriaceae</taxon>
        <taxon>Muriicola</taxon>
    </lineage>
</organism>
<dbReference type="InterPro" id="IPR050226">
    <property type="entry name" value="NagZ_Beta-hexosaminidase"/>
</dbReference>
<dbReference type="SUPFAM" id="SSF51445">
    <property type="entry name" value="(Trans)glycosidases"/>
    <property type="match status" value="1"/>
</dbReference>
<dbReference type="InterPro" id="IPR017853">
    <property type="entry name" value="GH"/>
</dbReference>
<dbReference type="InterPro" id="IPR036881">
    <property type="entry name" value="Glyco_hydro_3_C_sf"/>
</dbReference>
<dbReference type="Pfam" id="PF00933">
    <property type="entry name" value="Glyco_hydro_3"/>
    <property type="match status" value="1"/>
</dbReference>
<keyword evidence="5" id="KW-0326">Glycosidase</keyword>
<protein>
    <recommendedName>
        <fullName evidence="3">beta-N-acetylhexosaminidase</fullName>
        <ecNumber evidence="3">3.2.1.52</ecNumber>
    </recommendedName>
</protein>
<evidence type="ECO:0000256" key="2">
    <source>
        <dbReference type="ARBA" id="ARBA00005336"/>
    </source>
</evidence>
<evidence type="ECO:0000313" key="8">
    <source>
        <dbReference type="Proteomes" id="UP000625780"/>
    </source>
</evidence>
<dbReference type="EMBL" id="BMFH01000002">
    <property type="protein sequence ID" value="GGD57830.1"/>
    <property type="molecule type" value="Genomic_DNA"/>
</dbReference>
<keyword evidence="8" id="KW-1185">Reference proteome</keyword>
<sequence>MARKETPERSIVPYTEATHLLSLREKAGQCFMPAAFINDTEEEIRKLESLIRKGVVGGICFFHSRASAATNFEGRKKVVYNEKSYNLLKTLIHRYQEAAAYPLLISIDAEWGLAMRIEETPQYPYALTLGAADDPFLVYEVAKKIGQDCRAAGIHWNFAPVADINSNPDNPVIGYRSFGGNKEKVSMNAAAFSRGLQDAGILSCAKHFPGHGDTATDSHLTLPVLQKSSEDLMAEELVPFRALIRNGVDAVMVGHIAVPAITQGRSESASISKEIIDGLLRKTLEFEGPVVSDALNMHSVSMAFPEKGTLEWTAFDAGTDVLCFTEHPEEGIEKILEHATPERIEQSFKRVWGLKERAFQMTGTVESGLSKPLGYNKMVARNSLTLYKGEQETFGEFREKGYFSLSVGNKKGREFHRKLGLKKENSLILKEGMDLESLQKRIGSTSRVLLSVFLPKAKPRDLFGLQDETIELIHQLADNYEVIVYLFGNPYFLNHLALEKIRTVVIAYQELEGFEEVAAQHFLGQFKATGVLPVTL</sequence>
<dbReference type="RefSeq" id="WP_188371142.1">
    <property type="nucleotide sequence ID" value="NZ_BMFH01000002.1"/>
</dbReference>
<evidence type="ECO:0000256" key="1">
    <source>
        <dbReference type="ARBA" id="ARBA00001231"/>
    </source>
</evidence>
<reference evidence="8" key="1">
    <citation type="journal article" date="2019" name="Int. J. Syst. Evol. Microbiol.">
        <title>The Global Catalogue of Microorganisms (GCM) 10K type strain sequencing project: providing services to taxonomists for standard genome sequencing and annotation.</title>
        <authorList>
            <consortium name="The Broad Institute Genomics Platform"/>
            <consortium name="The Broad Institute Genome Sequencing Center for Infectious Disease"/>
            <person name="Wu L."/>
            <person name="Ma J."/>
        </authorList>
    </citation>
    <scope>NUCLEOTIDE SEQUENCE [LARGE SCALE GENOMIC DNA]</scope>
    <source>
        <strain evidence="8">CGMCC 1.12606</strain>
    </source>
</reference>
<name>A0ABQ1R7V0_9FLAO</name>
<dbReference type="PANTHER" id="PTHR30480">
    <property type="entry name" value="BETA-HEXOSAMINIDASE-RELATED"/>
    <property type="match status" value="1"/>
</dbReference>
<dbReference type="InterPro" id="IPR001764">
    <property type="entry name" value="Glyco_hydro_3_N"/>
</dbReference>
<accession>A0ABQ1R7V0</accession>
<evidence type="ECO:0000256" key="4">
    <source>
        <dbReference type="ARBA" id="ARBA00022801"/>
    </source>
</evidence>
<dbReference type="Gene3D" id="3.40.50.1700">
    <property type="entry name" value="Glycoside hydrolase family 3 C-terminal domain"/>
    <property type="match status" value="1"/>
</dbReference>
<comment type="catalytic activity">
    <reaction evidence="1">
        <text>Hydrolysis of terminal non-reducing N-acetyl-D-hexosamine residues in N-acetyl-beta-D-hexosaminides.</text>
        <dbReference type="EC" id="3.2.1.52"/>
    </reaction>
</comment>
<evidence type="ECO:0000313" key="7">
    <source>
        <dbReference type="EMBL" id="GGD57830.1"/>
    </source>
</evidence>